<gene>
    <name evidence="5" type="ORF">NGM99_06735</name>
</gene>
<sequence>MNLIASPSTDAANEDRARAIRDRLHDAIVDHRLAPGTKLNEAEVGALFGVSRTVARAGLQMLAYEGLARIERNRGAFVAQPSPDEARQIFEARRSIEPGIARRACEQLTAEGLETIAAQLEAEAAFLDRRGPQARRAEIKASGDFHLVLASFAGNPILARFLAELVARSSLVIALYGRSGASSCGHTHHGEILDALKAGEGDEAAHLMLRHLDHIEADLDLRLRGGNSLRDAVAPWEPSVLAQNS</sequence>
<name>A0ABT1C3S2_9HYPH</name>
<proteinExistence type="predicted"/>
<evidence type="ECO:0000313" key="6">
    <source>
        <dbReference type="Proteomes" id="UP001205906"/>
    </source>
</evidence>
<accession>A0ABT1C3S2</accession>
<dbReference type="InterPro" id="IPR036388">
    <property type="entry name" value="WH-like_DNA-bd_sf"/>
</dbReference>
<keyword evidence="1" id="KW-0805">Transcription regulation</keyword>
<evidence type="ECO:0000256" key="2">
    <source>
        <dbReference type="ARBA" id="ARBA00023125"/>
    </source>
</evidence>
<dbReference type="CDD" id="cd07377">
    <property type="entry name" value="WHTH_GntR"/>
    <property type="match status" value="1"/>
</dbReference>
<dbReference type="InterPro" id="IPR036390">
    <property type="entry name" value="WH_DNA-bd_sf"/>
</dbReference>
<dbReference type="SMART" id="SM00895">
    <property type="entry name" value="FCD"/>
    <property type="match status" value="1"/>
</dbReference>
<dbReference type="Proteomes" id="UP001205906">
    <property type="component" value="Unassembled WGS sequence"/>
</dbReference>
<dbReference type="Pfam" id="PF07729">
    <property type="entry name" value="FCD"/>
    <property type="match status" value="1"/>
</dbReference>
<dbReference type="Gene3D" id="1.20.120.530">
    <property type="entry name" value="GntR ligand-binding domain-like"/>
    <property type="match status" value="1"/>
</dbReference>
<protein>
    <submittedName>
        <fullName evidence="5">GntR family transcriptional regulator</fullName>
    </submittedName>
</protein>
<dbReference type="RefSeq" id="WP_252817358.1">
    <property type="nucleotide sequence ID" value="NZ_JAMXQS010000003.1"/>
</dbReference>
<keyword evidence="3" id="KW-0804">Transcription</keyword>
<evidence type="ECO:0000256" key="3">
    <source>
        <dbReference type="ARBA" id="ARBA00023163"/>
    </source>
</evidence>
<dbReference type="PANTHER" id="PTHR43537">
    <property type="entry name" value="TRANSCRIPTIONAL REGULATOR, GNTR FAMILY"/>
    <property type="match status" value="1"/>
</dbReference>
<evidence type="ECO:0000259" key="4">
    <source>
        <dbReference type="PROSITE" id="PS50949"/>
    </source>
</evidence>
<dbReference type="SUPFAM" id="SSF48008">
    <property type="entry name" value="GntR ligand-binding domain-like"/>
    <property type="match status" value="1"/>
</dbReference>
<dbReference type="Gene3D" id="1.10.10.10">
    <property type="entry name" value="Winged helix-like DNA-binding domain superfamily/Winged helix DNA-binding domain"/>
    <property type="match status" value="1"/>
</dbReference>
<feature type="domain" description="HTH gntR-type" evidence="4">
    <location>
        <begin position="14"/>
        <end position="81"/>
    </location>
</feature>
<evidence type="ECO:0000313" key="5">
    <source>
        <dbReference type="EMBL" id="MCO6049485.1"/>
    </source>
</evidence>
<dbReference type="SMART" id="SM00345">
    <property type="entry name" value="HTH_GNTR"/>
    <property type="match status" value="1"/>
</dbReference>
<dbReference type="InterPro" id="IPR011711">
    <property type="entry name" value="GntR_C"/>
</dbReference>
<dbReference type="PANTHER" id="PTHR43537:SF53">
    <property type="entry name" value="HTH-TYPE TRANSCRIPTIONAL REPRESSOR NANR"/>
    <property type="match status" value="1"/>
</dbReference>
<dbReference type="SUPFAM" id="SSF46785">
    <property type="entry name" value="Winged helix' DNA-binding domain"/>
    <property type="match status" value="1"/>
</dbReference>
<dbReference type="EMBL" id="JAMXQS010000003">
    <property type="protein sequence ID" value="MCO6049485.1"/>
    <property type="molecule type" value="Genomic_DNA"/>
</dbReference>
<reference evidence="5 6" key="1">
    <citation type="submission" date="2022-06" db="EMBL/GenBank/DDBJ databases">
        <title>Mesorhizobium sp. strain RP14 Genome sequencing and assembly.</title>
        <authorList>
            <person name="Kim I."/>
        </authorList>
    </citation>
    <scope>NUCLEOTIDE SEQUENCE [LARGE SCALE GENOMIC DNA]</scope>
    <source>
        <strain evidence="6">RP14(2022)</strain>
    </source>
</reference>
<evidence type="ECO:0000256" key="1">
    <source>
        <dbReference type="ARBA" id="ARBA00023015"/>
    </source>
</evidence>
<keyword evidence="6" id="KW-1185">Reference proteome</keyword>
<comment type="caution">
    <text evidence="5">The sequence shown here is derived from an EMBL/GenBank/DDBJ whole genome shotgun (WGS) entry which is preliminary data.</text>
</comment>
<organism evidence="5 6">
    <name type="scientific">Mesorhizobium liriopis</name>
    <dbReference type="NCBI Taxonomy" id="2953882"/>
    <lineage>
        <taxon>Bacteria</taxon>
        <taxon>Pseudomonadati</taxon>
        <taxon>Pseudomonadota</taxon>
        <taxon>Alphaproteobacteria</taxon>
        <taxon>Hyphomicrobiales</taxon>
        <taxon>Phyllobacteriaceae</taxon>
        <taxon>Mesorhizobium</taxon>
    </lineage>
</organism>
<dbReference type="PROSITE" id="PS50949">
    <property type="entry name" value="HTH_GNTR"/>
    <property type="match status" value="1"/>
</dbReference>
<dbReference type="InterPro" id="IPR000524">
    <property type="entry name" value="Tscrpt_reg_HTH_GntR"/>
</dbReference>
<dbReference type="Pfam" id="PF00392">
    <property type="entry name" value="GntR"/>
    <property type="match status" value="1"/>
</dbReference>
<keyword evidence="2" id="KW-0238">DNA-binding</keyword>
<dbReference type="InterPro" id="IPR008920">
    <property type="entry name" value="TF_FadR/GntR_C"/>
</dbReference>